<evidence type="ECO:0000313" key="11">
    <source>
        <dbReference type="Proteomes" id="UP000429811"/>
    </source>
</evidence>
<evidence type="ECO:0000256" key="5">
    <source>
        <dbReference type="ARBA" id="ARBA00022679"/>
    </source>
</evidence>
<dbReference type="SUPFAM" id="SSF47384">
    <property type="entry name" value="Homodimeric domain of signal transducing histidine kinase"/>
    <property type="match status" value="1"/>
</dbReference>
<evidence type="ECO:0000259" key="9">
    <source>
        <dbReference type="PROSITE" id="PS50109"/>
    </source>
</evidence>
<reference evidence="10 11" key="1">
    <citation type="journal article" date="2019" name="Nat. Med.">
        <title>A library of human gut bacterial isolates paired with longitudinal multiomics data enables mechanistic microbiome research.</title>
        <authorList>
            <person name="Poyet M."/>
            <person name="Groussin M."/>
            <person name="Gibbons S.M."/>
            <person name="Avila-Pacheco J."/>
            <person name="Jiang X."/>
            <person name="Kearney S.M."/>
            <person name="Perrotta A.R."/>
            <person name="Berdy B."/>
            <person name="Zhao S."/>
            <person name="Lieberman T.D."/>
            <person name="Swanson P.K."/>
            <person name="Smith M."/>
            <person name="Roesemann S."/>
            <person name="Alexander J.E."/>
            <person name="Rich S.A."/>
            <person name="Livny J."/>
            <person name="Vlamakis H."/>
            <person name="Clish C."/>
            <person name="Bullock K."/>
            <person name="Deik A."/>
            <person name="Scott J."/>
            <person name="Pierce K.A."/>
            <person name="Xavier R.J."/>
            <person name="Alm E.J."/>
        </authorList>
    </citation>
    <scope>NUCLEOTIDE SEQUENCE [LARGE SCALE GENOMIC DNA]</scope>
    <source>
        <strain evidence="10 11">BIOML-A5</strain>
    </source>
</reference>
<keyword evidence="4" id="KW-0597">Phosphoprotein</keyword>
<keyword evidence="8" id="KW-0812">Transmembrane</keyword>
<dbReference type="PANTHER" id="PTHR45453:SF1">
    <property type="entry name" value="PHOSPHATE REGULON SENSOR PROTEIN PHOR"/>
    <property type="match status" value="1"/>
</dbReference>
<dbReference type="GO" id="GO:0016036">
    <property type="term" value="P:cellular response to phosphate starvation"/>
    <property type="evidence" value="ECO:0007669"/>
    <property type="project" value="TreeGrafter"/>
</dbReference>
<dbReference type="SUPFAM" id="SSF55874">
    <property type="entry name" value="ATPase domain of HSP90 chaperone/DNA topoisomerase II/histidine kinase"/>
    <property type="match status" value="1"/>
</dbReference>
<dbReference type="GO" id="GO:0005886">
    <property type="term" value="C:plasma membrane"/>
    <property type="evidence" value="ECO:0007669"/>
    <property type="project" value="TreeGrafter"/>
</dbReference>
<keyword evidence="8" id="KW-0472">Membrane</keyword>
<gene>
    <name evidence="10" type="ORF">GKE90_08225</name>
</gene>
<sequence length="540" mass="59324">MGRIRRLFKGTLPMFSALWLWMMLVLLWLNSEGQSARMGASMQSYRWSVEYQYSEIWNGSAAETKKPVILTWRLMEEPLYSIGGITQTRVYDRRGRELARRPMAMGTASPIGTGVYTWSLLLDPVLSEEEQLSLAERLRAEPGLGNFFGTAGGFYEELETGGLYCEVVGGVDEKREVIYPQRLTYCYADREITLVDTDSGFFDGRELVTLRFDGVQLNSALVGVSASPRELLQTFRAAETSLDALLGGDTPTTSRVSISSDGSECAPMSDGEIIVATAYTCNPLRVALRGQGPTAVLTLLAAVGMAVFTDRRQRETLERERAFTRAAAHELKTPLAVLRTHAEALREDIAPARRGEYLDVVLDESDRMAALVGSLLELSRMEEGGALHREVLAMDALVRAVFDRLALPLERKGLHLKLNLEPGQVFGDRARLESAVENLASNALRYTPEGGAVSVRLERVGGWLRLAVDNDGPSLTTRELAHLFEPFYRGDAARSRTTGGTGLGLAIVRTAAAAHGGTCWAENRAGGVRIWMELPALQSV</sequence>
<dbReference type="SMART" id="SM00388">
    <property type="entry name" value="HisKA"/>
    <property type="match status" value="1"/>
</dbReference>
<evidence type="ECO:0000256" key="2">
    <source>
        <dbReference type="ARBA" id="ARBA00004370"/>
    </source>
</evidence>
<dbReference type="InterPro" id="IPR036890">
    <property type="entry name" value="HATPase_C_sf"/>
</dbReference>
<dbReference type="AlphaFoldDB" id="A0A6I2RHP5"/>
<dbReference type="InterPro" id="IPR036097">
    <property type="entry name" value="HisK_dim/P_sf"/>
</dbReference>
<dbReference type="Gene3D" id="1.10.287.130">
    <property type="match status" value="1"/>
</dbReference>
<dbReference type="FunFam" id="1.10.287.130:FF:000001">
    <property type="entry name" value="Two-component sensor histidine kinase"/>
    <property type="match status" value="1"/>
</dbReference>
<feature type="domain" description="Histidine kinase" evidence="9">
    <location>
        <begin position="326"/>
        <end position="538"/>
    </location>
</feature>
<dbReference type="Proteomes" id="UP000429811">
    <property type="component" value="Unassembled WGS sequence"/>
</dbReference>
<dbReference type="InterPro" id="IPR004358">
    <property type="entry name" value="Sig_transdc_His_kin-like_C"/>
</dbReference>
<accession>A0A6I2RHP5</accession>
<keyword evidence="8" id="KW-1133">Transmembrane helix</keyword>
<evidence type="ECO:0000256" key="7">
    <source>
        <dbReference type="ARBA" id="ARBA00023012"/>
    </source>
</evidence>
<organism evidence="10 11">
    <name type="scientific">Flavonifractor plautii</name>
    <name type="common">Fusobacterium plautii</name>
    <dbReference type="NCBI Taxonomy" id="292800"/>
    <lineage>
        <taxon>Bacteria</taxon>
        <taxon>Bacillati</taxon>
        <taxon>Bacillota</taxon>
        <taxon>Clostridia</taxon>
        <taxon>Eubacteriales</taxon>
        <taxon>Oscillospiraceae</taxon>
        <taxon>Flavonifractor</taxon>
    </lineage>
</organism>
<dbReference type="InterPro" id="IPR003661">
    <property type="entry name" value="HisK_dim/P_dom"/>
</dbReference>
<dbReference type="EC" id="2.7.13.3" evidence="3"/>
<dbReference type="PRINTS" id="PR00344">
    <property type="entry name" value="BCTRLSENSOR"/>
</dbReference>
<dbReference type="Pfam" id="PF00512">
    <property type="entry name" value="HisKA"/>
    <property type="match status" value="1"/>
</dbReference>
<dbReference type="CDD" id="cd00082">
    <property type="entry name" value="HisKA"/>
    <property type="match status" value="1"/>
</dbReference>
<dbReference type="GO" id="GO:0004721">
    <property type="term" value="F:phosphoprotein phosphatase activity"/>
    <property type="evidence" value="ECO:0007669"/>
    <property type="project" value="TreeGrafter"/>
</dbReference>
<feature type="transmembrane region" description="Helical" evidence="8">
    <location>
        <begin position="12"/>
        <end position="29"/>
    </location>
</feature>
<comment type="caution">
    <text evidence="10">The sequence shown here is derived from an EMBL/GenBank/DDBJ whole genome shotgun (WGS) entry which is preliminary data.</text>
</comment>
<proteinExistence type="predicted"/>
<comment type="subcellular location">
    <subcellularLocation>
        <location evidence="2">Membrane</location>
    </subcellularLocation>
</comment>
<evidence type="ECO:0000256" key="1">
    <source>
        <dbReference type="ARBA" id="ARBA00000085"/>
    </source>
</evidence>
<dbReference type="InterPro" id="IPR050351">
    <property type="entry name" value="BphY/WalK/GraS-like"/>
</dbReference>
<dbReference type="InterPro" id="IPR003594">
    <property type="entry name" value="HATPase_dom"/>
</dbReference>
<dbReference type="CDD" id="cd00075">
    <property type="entry name" value="HATPase"/>
    <property type="match status" value="1"/>
</dbReference>
<dbReference type="Gene3D" id="3.30.565.10">
    <property type="entry name" value="Histidine kinase-like ATPase, C-terminal domain"/>
    <property type="match status" value="1"/>
</dbReference>
<keyword evidence="6" id="KW-0418">Kinase</keyword>
<dbReference type="EMBL" id="WKPO01000009">
    <property type="protein sequence ID" value="MSB48687.1"/>
    <property type="molecule type" value="Genomic_DNA"/>
</dbReference>
<keyword evidence="5" id="KW-0808">Transferase</keyword>
<keyword evidence="7" id="KW-0902">Two-component regulatory system</keyword>
<evidence type="ECO:0000313" key="10">
    <source>
        <dbReference type="EMBL" id="MSB48687.1"/>
    </source>
</evidence>
<dbReference type="PROSITE" id="PS50109">
    <property type="entry name" value="HIS_KIN"/>
    <property type="match status" value="1"/>
</dbReference>
<dbReference type="Pfam" id="PF02518">
    <property type="entry name" value="HATPase_c"/>
    <property type="match status" value="1"/>
</dbReference>
<evidence type="ECO:0000256" key="6">
    <source>
        <dbReference type="ARBA" id="ARBA00022777"/>
    </source>
</evidence>
<evidence type="ECO:0000256" key="3">
    <source>
        <dbReference type="ARBA" id="ARBA00012438"/>
    </source>
</evidence>
<evidence type="ECO:0000256" key="4">
    <source>
        <dbReference type="ARBA" id="ARBA00022553"/>
    </source>
</evidence>
<dbReference type="GO" id="GO:0000155">
    <property type="term" value="F:phosphorelay sensor kinase activity"/>
    <property type="evidence" value="ECO:0007669"/>
    <property type="project" value="InterPro"/>
</dbReference>
<comment type="catalytic activity">
    <reaction evidence="1">
        <text>ATP + protein L-histidine = ADP + protein N-phospho-L-histidine.</text>
        <dbReference type="EC" id="2.7.13.3"/>
    </reaction>
</comment>
<protein>
    <recommendedName>
        <fullName evidence="3">histidine kinase</fullName>
        <ecNumber evidence="3">2.7.13.3</ecNumber>
    </recommendedName>
</protein>
<dbReference type="RefSeq" id="WP_154250408.1">
    <property type="nucleotide sequence ID" value="NZ_JADMSX010000005.1"/>
</dbReference>
<dbReference type="SMART" id="SM00387">
    <property type="entry name" value="HATPase_c"/>
    <property type="match status" value="1"/>
</dbReference>
<evidence type="ECO:0000256" key="8">
    <source>
        <dbReference type="SAM" id="Phobius"/>
    </source>
</evidence>
<dbReference type="InterPro" id="IPR005467">
    <property type="entry name" value="His_kinase_dom"/>
</dbReference>
<dbReference type="PANTHER" id="PTHR45453">
    <property type="entry name" value="PHOSPHATE REGULON SENSOR PROTEIN PHOR"/>
    <property type="match status" value="1"/>
</dbReference>
<name>A0A6I2RHP5_FLAPL</name>